<gene>
    <name evidence="1" type="ORF">ACFQDM_06840</name>
</gene>
<organism evidence="1 2">
    <name type="scientific">Ponticaulis profundi</name>
    <dbReference type="NCBI Taxonomy" id="2665222"/>
    <lineage>
        <taxon>Bacteria</taxon>
        <taxon>Pseudomonadati</taxon>
        <taxon>Pseudomonadota</taxon>
        <taxon>Alphaproteobacteria</taxon>
        <taxon>Hyphomonadales</taxon>
        <taxon>Hyphomonadaceae</taxon>
        <taxon>Ponticaulis</taxon>
    </lineage>
</organism>
<accession>A0ABW1S8E0</accession>
<dbReference type="EMBL" id="JBHSSW010000008">
    <property type="protein sequence ID" value="MFC6197786.1"/>
    <property type="molecule type" value="Genomic_DNA"/>
</dbReference>
<evidence type="ECO:0008006" key="3">
    <source>
        <dbReference type="Google" id="ProtNLM"/>
    </source>
</evidence>
<comment type="caution">
    <text evidence="1">The sequence shown here is derived from an EMBL/GenBank/DDBJ whole genome shotgun (WGS) entry which is preliminary data.</text>
</comment>
<proteinExistence type="predicted"/>
<dbReference type="Proteomes" id="UP001596303">
    <property type="component" value="Unassembled WGS sequence"/>
</dbReference>
<name>A0ABW1S8E0_9PROT</name>
<evidence type="ECO:0000313" key="2">
    <source>
        <dbReference type="Proteomes" id="UP001596303"/>
    </source>
</evidence>
<evidence type="ECO:0000313" key="1">
    <source>
        <dbReference type="EMBL" id="MFC6197786.1"/>
    </source>
</evidence>
<reference evidence="2" key="1">
    <citation type="journal article" date="2019" name="Int. J. Syst. Evol. Microbiol.">
        <title>The Global Catalogue of Microorganisms (GCM) 10K type strain sequencing project: providing services to taxonomists for standard genome sequencing and annotation.</title>
        <authorList>
            <consortium name="The Broad Institute Genomics Platform"/>
            <consortium name="The Broad Institute Genome Sequencing Center for Infectious Disease"/>
            <person name="Wu L."/>
            <person name="Ma J."/>
        </authorList>
    </citation>
    <scope>NUCLEOTIDE SEQUENCE [LARGE SCALE GENOMIC DNA]</scope>
    <source>
        <strain evidence="2">CGMCC-1.15741</strain>
    </source>
</reference>
<protein>
    <recommendedName>
        <fullName evidence="3">HNH endonuclease</fullName>
    </recommendedName>
</protein>
<sequence length="183" mass="21066">MKIAGHHLVERDPYRPRCEWGEDVTVQWGDCGSVFSPHGSYVTAFFEAFPKGFFIRGEGKTVSDAELDAFIKYERMLACGNNHQWRRGSYLNGGAHCRVCGQFGTPFKPINPLGHMLKPLTWWEKRALSDHDLWVEKRFIQRETPDEQKLFRQLRLRLFLFGWVNKEGEPQPAAKEAALVGKG</sequence>
<dbReference type="RefSeq" id="WP_377377194.1">
    <property type="nucleotide sequence ID" value="NZ_JBHSSW010000008.1"/>
</dbReference>
<keyword evidence="2" id="KW-1185">Reference proteome</keyword>